<proteinExistence type="predicted"/>
<name>A0A5B1LVB0_9ACTN</name>
<keyword evidence="3 6" id="KW-1133">Transmembrane helix</keyword>
<evidence type="ECO:0000256" key="3">
    <source>
        <dbReference type="ARBA" id="ARBA00022989"/>
    </source>
</evidence>
<feature type="binding site" evidence="5">
    <location>
        <position position="84"/>
    </location>
    <ligand>
        <name>Zn(2+)</name>
        <dbReference type="ChEBI" id="CHEBI:29105"/>
    </ligand>
</feature>
<feature type="binding site" evidence="5">
    <location>
        <position position="220"/>
    </location>
    <ligand>
        <name>Zn(2+)</name>
        <dbReference type="ChEBI" id="CHEBI:29105"/>
    </ligand>
</feature>
<dbReference type="EMBL" id="VUJW01000012">
    <property type="protein sequence ID" value="KAA1424344.1"/>
    <property type="molecule type" value="Genomic_DNA"/>
</dbReference>
<keyword evidence="4 6" id="KW-0472">Membrane</keyword>
<feature type="binding site" evidence="5">
    <location>
        <position position="224"/>
    </location>
    <ligand>
        <name>Zn(2+)</name>
        <dbReference type="ChEBI" id="CHEBI:29105"/>
    </ligand>
</feature>
<accession>A0A5B1LVB0</accession>
<evidence type="ECO:0000256" key="4">
    <source>
        <dbReference type="ARBA" id="ARBA00023136"/>
    </source>
</evidence>
<sequence>MNQALHQANERVRAGLEQIGDEIRDTIADVKPKLRGWLHLGSTPLILVAGIVLICLSPTATTRIGSALYAGSAVLLFGTSAVYHRGTWSPKVWRVLNRLDHSNIFLLIAGSYTPFSLILLDGTDQVLLLSVVWTAAVLGIAFKVFWPDAPRWLSAPIYIAMGWAALFFIPAFFDGALALGVGVGIATFVLIAVGGALYTLGGLVYGFQWPDPSPRWFGFHEVFHSFTIVAFAAHYVGISLATYSLR</sequence>
<feature type="transmembrane region" description="Helical" evidence="6">
    <location>
        <begin position="127"/>
        <end position="146"/>
    </location>
</feature>
<evidence type="ECO:0000313" key="8">
    <source>
        <dbReference type="Proteomes" id="UP000324351"/>
    </source>
</evidence>
<feature type="transmembrane region" description="Helical" evidence="6">
    <location>
        <begin position="103"/>
        <end position="120"/>
    </location>
</feature>
<dbReference type="GO" id="GO:0046872">
    <property type="term" value="F:metal ion binding"/>
    <property type="evidence" value="ECO:0007669"/>
    <property type="project" value="UniProtKB-KW"/>
</dbReference>
<evidence type="ECO:0000256" key="1">
    <source>
        <dbReference type="ARBA" id="ARBA00004141"/>
    </source>
</evidence>
<keyword evidence="2 6" id="KW-0812">Transmembrane</keyword>
<feature type="transmembrane region" description="Helical" evidence="6">
    <location>
        <begin position="37"/>
        <end position="57"/>
    </location>
</feature>
<dbReference type="PANTHER" id="PTHR20855:SF3">
    <property type="entry name" value="LD03007P"/>
    <property type="match status" value="1"/>
</dbReference>
<dbReference type="RefSeq" id="WP_149752075.1">
    <property type="nucleotide sequence ID" value="NZ_VUJW01000012.1"/>
</dbReference>
<feature type="transmembrane region" description="Helical" evidence="6">
    <location>
        <begin position="185"/>
        <end position="207"/>
    </location>
</feature>
<dbReference type="InterPro" id="IPR004254">
    <property type="entry name" value="AdipoR/HlyIII-related"/>
</dbReference>
<feature type="transmembrane region" description="Helical" evidence="6">
    <location>
        <begin position="64"/>
        <end position="83"/>
    </location>
</feature>
<feature type="transmembrane region" description="Helical" evidence="6">
    <location>
        <begin position="152"/>
        <end position="173"/>
    </location>
</feature>
<evidence type="ECO:0000313" key="7">
    <source>
        <dbReference type="EMBL" id="KAA1424344.1"/>
    </source>
</evidence>
<protein>
    <submittedName>
        <fullName evidence="7">Hemolysin III family protein</fullName>
    </submittedName>
</protein>
<feature type="transmembrane region" description="Helical" evidence="6">
    <location>
        <begin position="222"/>
        <end position="245"/>
    </location>
</feature>
<dbReference type="GO" id="GO:0016020">
    <property type="term" value="C:membrane"/>
    <property type="evidence" value="ECO:0007669"/>
    <property type="project" value="UniProtKB-SubCell"/>
</dbReference>
<keyword evidence="8" id="KW-1185">Reference proteome</keyword>
<gene>
    <name evidence="7" type="ORF">F0U47_19110</name>
</gene>
<evidence type="ECO:0000256" key="2">
    <source>
        <dbReference type="ARBA" id="ARBA00022692"/>
    </source>
</evidence>
<dbReference type="Proteomes" id="UP000324351">
    <property type="component" value="Unassembled WGS sequence"/>
</dbReference>
<comment type="caution">
    <text evidence="7">The sequence shown here is derived from an EMBL/GenBank/DDBJ whole genome shotgun (WGS) entry which is preliminary data.</text>
</comment>
<keyword evidence="5" id="KW-0479">Metal-binding</keyword>
<evidence type="ECO:0000256" key="6">
    <source>
        <dbReference type="SAM" id="Phobius"/>
    </source>
</evidence>
<reference evidence="7 8" key="1">
    <citation type="submission" date="2019-09" db="EMBL/GenBank/DDBJ databases">
        <title>Nocardioides panacisoli sp. nov., isolated from the soil of a ginseng field.</title>
        <authorList>
            <person name="Cho C."/>
        </authorList>
    </citation>
    <scope>NUCLEOTIDE SEQUENCE [LARGE SCALE GENOMIC DNA]</scope>
    <source>
        <strain evidence="7 8">BN140041</strain>
    </source>
</reference>
<keyword evidence="5" id="KW-0862">Zinc</keyword>
<reference evidence="7 8" key="2">
    <citation type="submission" date="2019-09" db="EMBL/GenBank/DDBJ databases">
        <authorList>
            <person name="Jin C."/>
        </authorList>
    </citation>
    <scope>NUCLEOTIDE SEQUENCE [LARGE SCALE GENOMIC DNA]</scope>
    <source>
        <strain evidence="7 8">BN140041</strain>
    </source>
</reference>
<evidence type="ECO:0000256" key="5">
    <source>
        <dbReference type="PIRSR" id="PIRSR604254-1"/>
    </source>
</evidence>
<organism evidence="7 8">
    <name type="scientific">Nocardioides antri</name>
    <dbReference type="NCBI Taxonomy" id="2607659"/>
    <lineage>
        <taxon>Bacteria</taxon>
        <taxon>Bacillati</taxon>
        <taxon>Actinomycetota</taxon>
        <taxon>Actinomycetes</taxon>
        <taxon>Propionibacteriales</taxon>
        <taxon>Nocardioidaceae</taxon>
        <taxon>Nocardioides</taxon>
    </lineage>
</organism>
<dbReference type="Pfam" id="PF03006">
    <property type="entry name" value="HlyIII"/>
    <property type="match status" value="1"/>
</dbReference>
<dbReference type="PANTHER" id="PTHR20855">
    <property type="entry name" value="ADIPOR/PROGESTIN RECEPTOR-RELATED"/>
    <property type="match status" value="1"/>
</dbReference>
<comment type="subcellular location">
    <subcellularLocation>
        <location evidence="1">Membrane</location>
        <topology evidence="1">Multi-pass membrane protein</topology>
    </subcellularLocation>
</comment>
<dbReference type="AlphaFoldDB" id="A0A5B1LVB0"/>